<dbReference type="Proteomes" id="UP001523369">
    <property type="component" value="Unassembled WGS sequence"/>
</dbReference>
<dbReference type="EMBL" id="JAMYJR010000030">
    <property type="protein sequence ID" value="MCO8274266.1"/>
    <property type="molecule type" value="Genomic_DNA"/>
</dbReference>
<gene>
    <name evidence="1" type="ORF">M1L60_27065</name>
</gene>
<dbReference type="RefSeq" id="WP_253240342.1">
    <property type="nucleotide sequence ID" value="NZ_JAMYJR010000030.1"/>
</dbReference>
<accession>A0ABT1DW17</accession>
<comment type="caution">
    <text evidence="1">The sequence shown here is derived from an EMBL/GenBank/DDBJ whole genome shotgun (WGS) entry which is preliminary data.</text>
</comment>
<protein>
    <submittedName>
        <fullName evidence="1">Uncharacterized protein</fullName>
    </submittedName>
</protein>
<evidence type="ECO:0000313" key="1">
    <source>
        <dbReference type="EMBL" id="MCO8274266.1"/>
    </source>
</evidence>
<proteinExistence type="predicted"/>
<organism evidence="1 2">
    <name type="scientific">Paractinoplanes aksuensis</name>
    <dbReference type="NCBI Taxonomy" id="2939490"/>
    <lineage>
        <taxon>Bacteria</taxon>
        <taxon>Bacillati</taxon>
        <taxon>Actinomycetota</taxon>
        <taxon>Actinomycetes</taxon>
        <taxon>Micromonosporales</taxon>
        <taxon>Micromonosporaceae</taxon>
        <taxon>Paractinoplanes</taxon>
    </lineage>
</organism>
<keyword evidence="2" id="KW-1185">Reference proteome</keyword>
<sequence length="111" mass="11850">MADLLDGVGEVDWSSLTHAYGSAEDVPGWLGAMTDPATSAGALDKLDTAVYHQGGAVYSAAVPVVPVLIRFVREPTVPERAGILDVLRCFAALHNELGERTDDVADEMLRR</sequence>
<reference evidence="1 2" key="1">
    <citation type="submission" date="2022-06" db="EMBL/GenBank/DDBJ databases">
        <title>New Species of the Genus Actinoplanes, ActinopZanes ferrugineus.</title>
        <authorList>
            <person name="Ding P."/>
        </authorList>
    </citation>
    <scope>NUCLEOTIDE SEQUENCE [LARGE SCALE GENOMIC DNA]</scope>
    <source>
        <strain evidence="1 2">TRM88003</strain>
    </source>
</reference>
<evidence type="ECO:0000313" key="2">
    <source>
        <dbReference type="Proteomes" id="UP001523369"/>
    </source>
</evidence>
<name>A0ABT1DW17_9ACTN</name>